<evidence type="ECO:0000313" key="2">
    <source>
        <dbReference type="EMBL" id="KAA8903340.1"/>
    </source>
</evidence>
<dbReference type="EMBL" id="VXIS01000119">
    <property type="protein sequence ID" value="KAA8903340.1"/>
    <property type="molecule type" value="Genomic_DNA"/>
</dbReference>
<evidence type="ECO:0000313" key="3">
    <source>
        <dbReference type="Proteomes" id="UP000326924"/>
    </source>
</evidence>
<accession>A0A5J5EBZ3</accession>
<reference evidence="1 3" key="1">
    <citation type="submission" date="2019-09" db="EMBL/GenBank/DDBJ databases">
        <title>Draft genome of the ectomycorrhizal ascomycete Sphaerosporella brunnea.</title>
        <authorList>
            <consortium name="DOE Joint Genome Institute"/>
            <person name="Benucci G.M."/>
            <person name="Marozzi G."/>
            <person name="Antonielli L."/>
            <person name="Sanchez S."/>
            <person name="Marco P."/>
            <person name="Wang X."/>
            <person name="Falini L.B."/>
            <person name="Barry K."/>
            <person name="Haridas S."/>
            <person name="Lipzen A."/>
            <person name="Labutti K."/>
            <person name="Grigoriev I.V."/>
            <person name="Murat C."/>
            <person name="Martin F."/>
            <person name="Albertini E."/>
            <person name="Donnini D."/>
            <person name="Bonito G."/>
        </authorList>
    </citation>
    <scope>NUCLEOTIDE SEQUENCE [LARGE SCALE GENOMIC DNA]</scope>
    <source>
        <strain evidence="1 3">Sb_GMNB300</strain>
    </source>
</reference>
<organism evidence="1 3">
    <name type="scientific">Sphaerosporella brunnea</name>
    <dbReference type="NCBI Taxonomy" id="1250544"/>
    <lineage>
        <taxon>Eukaryota</taxon>
        <taxon>Fungi</taxon>
        <taxon>Dikarya</taxon>
        <taxon>Ascomycota</taxon>
        <taxon>Pezizomycotina</taxon>
        <taxon>Pezizomycetes</taxon>
        <taxon>Pezizales</taxon>
        <taxon>Pyronemataceae</taxon>
        <taxon>Sphaerosporella</taxon>
    </lineage>
</organism>
<gene>
    <name evidence="2" type="ORF">FN846DRAFT_908140</name>
    <name evidence="1" type="ORF">FN846DRAFT_914949</name>
</gene>
<dbReference type="Proteomes" id="UP000326924">
    <property type="component" value="Unassembled WGS sequence"/>
</dbReference>
<keyword evidence="3" id="KW-1185">Reference proteome</keyword>
<dbReference type="EMBL" id="VXIS01000612">
    <property type="protein sequence ID" value="KAA8892733.1"/>
    <property type="molecule type" value="Genomic_DNA"/>
</dbReference>
<protein>
    <submittedName>
        <fullName evidence="1">Uncharacterized protein</fullName>
    </submittedName>
</protein>
<dbReference type="InParanoid" id="A0A5J5EBZ3"/>
<evidence type="ECO:0000313" key="1">
    <source>
        <dbReference type="EMBL" id="KAA8892733.1"/>
    </source>
</evidence>
<name>A0A5J5EBZ3_9PEZI</name>
<proteinExistence type="predicted"/>
<sequence length="79" mass="9359">MVDNIDIEDAKEAQRLRKNHLSSMAYARKKAQREKEVADLSKAVTDLTLMYQQDKEAWLAEREVLLAYIYHLENRHLQN</sequence>
<dbReference type="AlphaFoldDB" id="A0A5J5EBZ3"/>
<comment type="caution">
    <text evidence="1">The sequence shown here is derived from an EMBL/GenBank/DDBJ whole genome shotgun (WGS) entry which is preliminary data.</text>
</comment>